<dbReference type="PANTHER" id="PTHR33164:SF99">
    <property type="entry name" value="MARR FAMILY REGULATORY PROTEIN"/>
    <property type="match status" value="1"/>
</dbReference>
<dbReference type="Gene3D" id="1.10.10.10">
    <property type="entry name" value="Winged helix-like DNA-binding domain superfamily/Winged helix DNA-binding domain"/>
    <property type="match status" value="1"/>
</dbReference>
<organism evidence="3">
    <name type="scientific">uncultured Nocardioidaceae bacterium</name>
    <dbReference type="NCBI Taxonomy" id="253824"/>
    <lineage>
        <taxon>Bacteria</taxon>
        <taxon>Bacillati</taxon>
        <taxon>Actinomycetota</taxon>
        <taxon>Actinomycetes</taxon>
        <taxon>Propionibacteriales</taxon>
        <taxon>Nocardioidaceae</taxon>
        <taxon>environmental samples</taxon>
    </lineage>
</organism>
<dbReference type="GO" id="GO:0006950">
    <property type="term" value="P:response to stress"/>
    <property type="evidence" value="ECO:0007669"/>
    <property type="project" value="TreeGrafter"/>
</dbReference>
<evidence type="ECO:0000259" key="2">
    <source>
        <dbReference type="PROSITE" id="PS50995"/>
    </source>
</evidence>
<dbReference type="SMART" id="SM00347">
    <property type="entry name" value="HTH_MARR"/>
    <property type="match status" value="1"/>
</dbReference>
<feature type="region of interest" description="Disordered" evidence="1">
    <location>
        <begin position="167"/>
        <end position="188"/>
    </location>
</feature>
<dbReference type="EMBL" id="CADCUG010000057">
    <property type="protein sequence ID" value="CAA9331492.1"/>
    <property type="molecule type" value="Genomic_DNA"/>
</dbReference>
<dbReference type="PROSITE" id="PS50995">
    <property type="entry name" value="HTH_MARR_2"/>
    <property type="match status" value="1"/>
</dbReference>
<dbReference type="PANTHER" id="PTHR33164">
    <property type="entry name" value="TRANSCRIPTIONAL REGULATOR, MARR FAMILY"/>
    <property type="match status" value="1"/>
</dbReference>
<reference evidence="3" key="1">
    <citation type="submission" date="2020-02" db="EMBL/GenBank/DDBJ databases">
        <authorList>
            <person name="Meier V. D."/>
        </authorList>
    </citation>
    <scope>NUCLEOTIDE SEQUENCE</scope>
    <source>
        <strain evidence="3">AVDCRST_MAG29</strain>
    </source>
</reference>
<feature type="domain" description="HTH marR-type" evidence="2">
    <location>
        <begin position="14"/>
        <end position="150"/>
    </location>
</feature>
<protein>
    <recommendedName>
        <fullName evidence="2">HTH marR-type domain-containing protein</fullName>
    </recommendedName>
</protein>
<dbReference type="GO" id="GO:0003700">
    <property type="term" value="F:DNA-binding transcription factor activity"/>
    <property type="evidence" value="ECO:0007669"/>
    <property type="project" value="InterPro"/>
</dbReference>
<proteinExistence type="predicted"/>
<dbReference type="InterPro" id="IPR036390">
    <property type="entry name" value="WH_DNA-bd_sf"/>
</dbReference>
<dbReference type="InterPro" id="IPR036388">
    <property type="entry name" value="WH-like_DNA-bd_sf"/>
</dbReference>
<dbReference type="Pfam" id="PF12802">
    <property type="entry name" value="MarR_2"/>
    <property type="match status" value="1"/>
</dbReference>
<sequence>MATADGLQPLSPPEERAWRSLIRLIVALPRAIDEDLTRRSGLGLTRYVVLMRLSEAPDHALRMTELAQAASISPSRMTRVIQSMTAEGLVTRQVVVDDARASLATLTDAGMERLREAWPAHLAGVRNFVLDHIAGEELADFTRVTERLLRAAESASGGRLEVCLESGDEVDGGTAPHLDAVRDPVTSG</sequence>
<dbReference type="SUPFAM" id="SSF46785">
    <property type="entry name" value="Winged helix' DNA-binding domain"/>
    <property type="match status" value="1"/>
</dbReference>
<accession>A0A6J4LID8</accession>
<dbReference type="InterPro" id="IPR039422">
    <property type="entry name" value="MarR/SlyA-like"/>
</dbReference>
<dbReference type="InterPro" id="IPR000835">
    <property type="entry name" value="HTH_MarR-typ"/>
</dbReference>
<gene>
    <name evidence="3" type="ORF">AVDCRST_MAG29-1079</name>
</gene>
<dbReference type="PRINTS" id="PR00598">
    <property type="entry name" value="HTHMARR"/>
</dbReference>
<evidence type="ECO:0000256" key="1">
    <source>
        <dbReference type="SAM" id="MobiDB-lite"/>
    </source>
</evidence>
<name>A0A6J4LID8_9ACTN</name>
<evidence type="ECO:0000313" key="3">
    <source>
        <dbReference type="EMBL" id="CAA9331492.1"/>
    </source>
</evidence>
<dbReference type="AlphaFoldDB" id="A0A6J4LID8"/>